<protein>
    <submittedName>
        <fullName evidence="2">Rps2</fullName>
    </submittedName>
</protein>
<gene>
    <name evidence="2" type="primary">rps2</name>
</gene>
<evidence type="ECO:0000256" key="1">
    <source>
        <dbReference type="SAM" id="Phobius"/>
    </source>
</evidence>
<keyword evidence="1" id="KW-0812">Transmembrane</keyword>
<dbReference type="InterPro" id="IPR023591">
    <property type="entry name" value="Ribosomal_uS2_flav_dom_sf"/>
</dbReference>
<feature type="transmembrane region" description="Helical" evidence="1">
    <location>
        <begin position="14"/>
        <end position="32"/>
    </location>
</feature>
<dbReference type="AlphaFoldDB" id="A0A2I4PES1"/>
<keyword evidence="1" id="KW-0472">Membrane</keyword>
<sequence length="320" mass="39992">MVLYKKNYSFLDNFFFLFYFYKHVVLMDFFFFKNFLKLKLKFSFLTEYKNFKNLDNLQKYQPSKFFLNQFLNGEFGNKIKFDNFKILLPEYKNTNTSNFVFNSLYYNQIFYKFLNLFFFFNYSIYNSRFKKAGFAKFFYINSLNDRLHIINLAKFTNRWCDGYNLLFNVYFHDFHPLIYASPLFKNETLSLNWFYNNWDINFWRYYFSFFIFKISKYNHKINYFYERLKDNYNNFTIVTDCVYHFKNLYYLKKNHIYTIGLLDISTNPWIVEYPIISFSDSYLTQLFFFKLLVFLNKSALQLKYSFLQKLWFYTFLYKKF</sequence>
<name>A0A2I4PES1_9SPIT</name>
<accession>A0A2I4PES1</accession>
<proteinExistence type="predicted"/>
<dbReference type="EMBL" id="KX529838">
    <property type="protein sequence ID" value="APW82426.1"/>
    <property type="molecule type" value="Genomic_DNA"/>
</dbReference>
<keyword evidence="1" id="KW-1133">Transmembrane helix</keyword>
<geneLocation type="mitochondrion" evidence="2"/>
<keyword evidence="2" id="KW-0496">Mitochondrion</keyword>
<reference evidence="2" key="1">
    <citation type="submission" date="2016-07" db="EMBL/GenBank/DDBJ databases">
        <title>Mitochondrial genome evolution in stichotrich ciliates.</title>
        <authorList>
            <person name="Chen X."/>
            <person name="Landweber L."/>
        </authorList>
    </citation>
    <scope>NUCLEOTIDE SEQUENCE</scope>
</reference>
<evidence type="ECO:0000313" key="2">
    <source>
        <dbReference type="EMBL" id="APW82426.1"/>
    </source>
</evidence>
<organism evidence="2">
    <name type="scientific">Laurentiella strenua</name>
    <dbReference type="NCBI Taxonomy" id="114681"/>
    <lineage>
        <taxon>Eukaryota</taxon>
        <taxon>Sar</taxon>
        <taxon>Alveolata</taxon>
        <taxon>Ciliophora</taxon>
        <taxon>Intramacronucleata</taxon>
        <taxon>Spirotrichea</taxon>
        <taxon>Stichotrichia</taxon>
        <taxon>Sporadotrichida</taxon>
        <taxon>Oxytrichidae</taxon>
        <taxon>Stylonychinae</taxon>
        <taxon>Laurentiella</taxon>
    </lineage>
</organism>
<dbReference type="SUPFAM" id="SSF52313">
    <property type="entry name" value="Ribosomal protein S2"/>
    <property type="match status" value="1"/>
</dbReference>